<accession>X0YME3</accession>
<reference evidence="1" key="1">
    <citation type="journal article" date="2014" name="Front. Microbiol.">
        <title>High frequency of phylogenetically diverse reductive dehalogenase-homologous genes in deep subseafloor sedimentary metagenomes.</title>
        <authorList>
            <person name="Kawai M."/>
            <person name="Futagami T."/>
            <person name="Toyoda A."/>
            <person name="Takaki Y."/>
            <person name="Nishi S."/>
            <person name="Hori S."/>
            <person name="Arai W."/>
            <person name="Tsubouchi T."/>
            <person name="Morono Y."/>
            <person name="Uchiyama I."/>
            <person name="Ito T."/>
            <person name="Fujiyama A."/>
            <person name="Inagaki F."/>
            <person name="Takami H."/>
        </authorList>
    </citation>
    <scope>NUCLEOTIDE SEQUENCE</scope>
    <source>
        <strain evidence="1">Expedition CK06-06</strain>
    </source>
</reference>
<proteinExistence type="predicted"/>
<organism evidence="1">
    <name type="scientific">marine sediment metagenome</name>
    <dbReference type="NCBI Taxonomy" id="412755"/>
    <lineage>
        <taxon>unclassified sequences</taxon>
        <taxon>metagenomes</taxon>
        <taxon>ecological metagenomes</taxon>
    </lineage>
</organism>
<dbReference type="AlphaFoldDB" id="X0YME3"/>
<dbReference type="EMBL" id="BARS01041959">
    <property type="protein sequence ID" value="GAG37876.1"/>
    <property type="molecule type" value="Genomic_DNA"/>
</dbReference>
<name>X0YME3_9ZZZZ</name>
<evidence type="ECO:0000313" key="1">
    <source>
        <dbReference type="EMBL" id="GAG37876.1"/>
    </source>
</evidence>
<protein>
    <submittedName>
        <fullName evidence="1">Uncharacterized protein</fullName>
    </submittedName>
</protein>
<gene>
    <name evidence="1" type="ORF">S01H1_63722</name>
</gene>
<sequence>MNEIKKIERLVVEVVTRLMEIWEAGEGSLEIKITDDNNQKKAKITGGKTGRI</sequence>
<comment type="caution">
    <text evidence="1">The sequence shown here is derived from an EMBL/GenBank/DDBJ whole genome shotgun (WGS) entry which is preliminary data.</text>
</comment>